<name>A0A375FIE1_9BURK</name>
<evidence type="ECO:0008006" key="3">
    <source>
        <dbReference type="Google" id="ProtNLM"/>
    </source>
</evidence>
<reference evidence="2" key="1">
    <citation type="submission" date="2018-01" db="EMBL/GenBank/DDBJ databases">
        <authorList>
            <person name="Gaut B.S."/>
            <person name="Morton B.R."/>
            <person name="Clegg M.T."/>
            <person name="Duvall M.R."/>
        </authorList>
    </citation>
    <scope>NUCLEOTIDE SEQUENCE [LARGE SCALE GENOMIC DNA]</scope>
</reference>
<dbReference type="Proteomes" id="UP000256862">
    <property type="component" value="Unassembled WGS sequence"/>
</dbReference>
<protein>
    <recommendedName>
        <fullName evidence="3">LysR family transcriptional regulator</fullName>
    </recommendedName>
</protein>
<sequence>MLSEHGGEHRGGSTLTPEGEDVIRLYRAIEAQASAACSAEIKALLKLLA</sequence>
<evidence type="ECO:0000313" key="1">
    <source>
        <dbReference type="EMBL" id="SPC05185.1"/>
    </source>
</evidence>
<accession>A0A375FIE1</accession>
<organism evidence="1 2">
    <name type="scientific">Cupriavidus oxalaticus</name>
    <dbReference type="NCBI Taxonomy" id="96344"/>
    <lineage>
        <taxon>Bacteria</taxon>
        <taxon>Pseudomonadati</taxon>
        <taxon>Pseudomonadota</taxon>
        <taxon>Betaproteobacteria</taxon>
        <taxon>Burkholderiales</taxon>
        <taxon>Burkholderiaceae</taxon>
        <taxon>Cupriavidus</taxon>
    </lineage>
</organism>
<dbReference type="Gene3D" id="1.10.10.10">
    <property type="entry name" value="Winged helix-like DNA-binding domain superfamily/Winged helix DNA-binding domain"/>
    <property type="match status" value="1"/>
</dbReference>
<evidence type="ECO:0000313" key="2">
    <source>
        <dbReference type="Proteomes" id="UP000256862"/>
    </source>
</evidence>
<proteinExistence type="predicted"/>
<dbReference type="EMBL" id="OGUS01000004">
    <property type="protein sequence ID" value="SPC05185.1"/>
    <property type="molecule type" value="Genomic_DNA"/>
</dbReference>
<dbReference type="InterPro" id="IPR036388">
    <property type="entry name" value="WH-like_DNA-bd_sf"/>
</dbReference>
<dbReference type="AlphaFoldDB" id="A0A375FIE1"/>
<comment type="caution">
    <text evidence="1">The sequence shown here is derived from an EMBL/GenBank/DDBJ whole genome shotgun (WGS) entry which is preliminary data.</text>
</comment>
<gene>
    <name evidence="1" type="ORF">CO2235_U1010139</name>
</gene>